<evidence type="ECO:0000256" key="2">
    <source>
        <dbReference type="ARBA" id="ARBA00009748"/>
    </source>
</evidence>
<evidence type="ECO:0000256" key="10">
    <source>
        <dbReference type="SAM" id="SignalP"/>
    </source>
</evidence>
<feature type="region of interest" description="Disordered" evidence="9">
    <location>
        <begin position="111"/>
        <end position="135"/>
    </location>
</feature>
<evidence type="ECO:0000313" key="13">
    <source>
        <dbReference type="Proteomes" id="UP001314170"/>
    </source>
</evidence>
<accession>A0AAV1SGJ7</accession>
<dbReference type="Gene3D" id="1.10.110.10">
    <property type="entry name" value="Plant lipid-transfer and hydrophobic proteins"/>
    <property type="match status" value="1"/>
</dbReference>
<keyword evidence="7" id="KW-0325">Glycoprotein</keyword>
<reference evidence="12 13" key="1">
    <citation type="submission" date="2024-01" db="EMBL/GenBank/DDBJ databases">
        <authorList>
            <person name="Waweru B."/>
        </authorList>
    </citation>
    <scope>NUCLEOTIDE SEQUENCE [LARGE SCALE GENOMIC DNA]</scope>
</reference>
<keyword evidence="4" id="KW-0336">GPI-anchor</keyword>
<dbReference type="InterPro" id="IPR036312">
    <property type="entry name" value="Bifun_inhib/LTP/seed_sf"/>
</dbReference>
<evidence type="ECO:0000256" key="1">
    <source>
        <dbReference type="ARBA" id="ARBA00004609"/>
    </source>
</evidence>
<evidence type="ECO:0000256" key="7">
    <source>
        <dbReference type="ARBA" id="ARBA00023180"/>
    </source>
</evidence>
<name>A0AAV1SGJ7_9ROSI</name>
<dbReference type="PROSITE" id="PS51257">
    <property type="entry name" value="PROKAR_LIPOPROTEIN"/>
    <property type="match status" value="1"/>
</dbReference>
<feature type="chain" id="PRO_5043740773" description="Bifunctional inhibitor/plant lipid transfer protein/seed storage helical domain-containing protein" evidence="10">
    <location>
        <begin position="23"/>
        <end position="166"/>
    </location>
</feature>
<dbReference type="InterPro" id="IPR043325">
    <property type="entry name" value="LTSS"/>
</dbReference>
<evidence type="ECO:0000313" key="12">
    <source>
        <dbReference type="EMBL" id="CAK7349557.1"/>
    </source>
</evidence>
<dbReference type="PANTHER" id="PTHR33044">
    <property type="entry name" value="BIFUNCTIONAL INHIBITOR/LIPID-TRANSFER PROTEIN/SEED STORAGE 2S ALBUMIN SUPERFAMILY PROTEIN-RELATED"/>
    <property type="match status" value="1"/>
</dbReference>
<keyword evidence="6" id="KW-1015">Disulfide bond</keyword>
<proteinExistence type="inferred from homology"/>
<comment type="similarity">
    <text evidence="2">Belongs to the plant LTP family.</text>
</comment>
<keyword evidence="5 10" id="KW-0732">Signal</keyword>
<comment type="subcellular location">
    <subcellularLocation>
        <location evidence="1">Cell membrane</location>
        <topology evidence="1">Lipid-anchor</topology>
        <topology evidence="1">GPI-anchor</topology>
    </subcellularLocation>
</comment>
<dbReference type="AlphaFoldDB" id="A0AAV1SGJ7"/>
<feature type="domain" description="Bifunctional inhibitor/plant lipid transfer protein/seed storage helical" evidence="11">
    <location>
        <begin position="34"/>
        <end position="107"/>
    </location>
</feature>
<evidence type="ECO:0000256" key="8">
    <source>
        <dbReference type="ARBA" id="ARBA00023288"/>
    </source>
</evidence>
<comment type="caution">
    <text evidence="12">The sequence shown here is derived from an EMBL/GenBank/DDBJ whole genome shotgun (WGS) entry which is preliminary data.</text>
</comment>
<dbReference type="EMBL" id="CAWUPB010001176">
    <property type="protein sequence ID" value="CAK7349557.1"/>
    <property type="molecule type" value="Genomic_DNA"/>
</dbReference>
<dbReference type="Pfam" id="PF14368">
    <property type="entry name" value="LTP_2"/>
    <property type="match status" value="1"/>
</dbReference>
<dbReference type="GO" id="GO:0098552">
    <property type="term" value="C:side of membrane"/>
    <property type="evidence" value="ECO:0007669"/>
    <property type="project" value="UniProtKB-KW"/>
</dbReference>
<gene>
    <name evidence="12" type="ORF">DCAF_LOCUS22277</name>
</gene>
<dbReference type="InterPro" id="IPR016140">
    <property type="entry name" value="Bifunc_inhib/LTP/seed_store"/>
</dbReference>
<dbReference type="GO" id="GO:0005886">
    <property type="term" value="C:plasma membrane"/>
    <property type="evidence" value="ECO:0007669"/>
    <property type="project" value="UniProtKB-SubCell"/>
</dbReference>
<keyword evidence="3" id="KW-1003">Cell membrane</keyword>
<feature type="signal peptide" evidence="10">
    <location>
        <begin position="1"/>
        <end position="22"/>
    </location>
</feature>
<dbReference type="CDD" id="cd00010">
    <property type="entry name" value="AAI_LTSS"/>
    <property type="match status" value="1"/>
</dbReference>
<keyword evidence="4" id="KW-0472">Membrane</keyword>
<evidence type="ECO:0000256" key="5">
    <source>
        <dbReference type="ARBA" id="ARBA00022729"/>
    </source>
</evidence>
<keyword evidence="13" id="KW-1185">Reference proteome</keyword>
<dbReference type="Proteomes" id="UP001314170">
    <property type="component" value="Unassembled WGS sequence"/>
</dbReference>
<protein>
    <recommendedName>
        <fullName evidence="11">Bifunctional inhibitor/plant lipid transfer protein/seed storage helical domain-containing protein</fullName>
    </recommendedName>
</protein>
<organism evidence="12 13">
    <name type="scientific">Dovyalis caffra</name>
    <dbReference type="NCBI Taxonomy" id="77055"/>
    <lineage>
        <taxon>Eukaryota</taxon>
        <taxon>Viridiplantae</taxon>
        <taxon>Streptophyta</taxon>
        <taxon>Embryophyta</taxon>
        <taxon>Tracheophyta</taxon>
        <taxon>Spermatophyta</taxon>
        <taxon>Magnoliopsida</taxon>
        <taxon>eudicotyledons</taxon>
        <taxon>Gunneridae</taxon>
        <taxon>Pentapetalae</taxon>
        <taxon>rosids</taxon>
        <taxon>fabids</taxon>
        <taxon>Malpighiales</taxon>
        <taxon>Salicaceae</taxon>
        <taxon>Flacourtieae</taxon>
        <taxon>Dovyalis</taxon>
    </lineage>
</organism>
<keyword evidence="8" id="KW-0449">Lipoprotein</keyword>
<sequence>MDSKITLSFFLIFSSCAFLGFSSEPGNGGDLEMPCLQNLLPCRPYLQGTIPPPSVCCLPLKDMVEHQSQCLCSVLTNPDLMKSFNVTRDGALNLAKTCGAPVDMSVCKNGTAPSGSPAAPSPPTPDATIPSGSNTTSKSAANYGMTHFGGSGLVAAIFVGFIVSIF</sequence>
<evidence type="ECO:0000259" key="11">
    <source>
        <dbReference type="Pfam" id="PF14368"/>
    </source>
</evidence>
<evidence type="ECO:0000256" key="3">
    <source>
        <dbReference type="ARBA" id="ARBA00022475"/>
    </source>
</evidence>
<evidence type="ECO:0000256" key="4">
    <source>
        <dbReference type="ARBA" id="ARBA00022622"/>
    </source>
</evidence>
<evidence type="ECO:0000256" key="6">
    <source>
        <dbReference type="ARBA" id="ARBA00023157"/>
    </source>
</evidence>
<dbReference type="SUPFAM" id="SSF47699">
    <property type="entry name" value="Bifunctional inhibitor/lipid-transfer protein/seed storage 2S albumin"/>
    <property type="match status" value="1"/>
</dbReference>
<evidence type="ECO:0000256" key="9">
    <source>
        <dbReference type="SAM" id="MobiDB-lite"/>
    </source>
</evidence>